<name>A0A1F5S305_9BACT</name>
<dbReference type="InterPro" id="IPR043993">
    <property type="entry name" value="T4SS_pilin"/>
</dbReference>
<feature type="chain" id="PRO_5009521149" evidence="2">
    <location>
        <begin position="25"/>
        <end position="138"/>
    </location>
</feature>
<organism evidence="3 4">
    <name type="scientific">Candidatus Falkowbacteria bacterium RBG_13_39_14</name>
    <dbReference type="NCBI Taxonomy" id="1797985"/>
    <lineage>
        <taxon>Bacteria</taxon>
        <taxon>Candidatus Falkowiibacteriota</taxon>
    </lineage>
</organism>
<dbReference type="Proteomes" id="UP000178323">
    <property type="component" value="Unassembled WGS sequence"/>
</dbReference>
<dbReference type="STRING" id="1797985.A2Y83_01805"/>
<keyword evidence="1" id="KW-1133">Transmembrane helix</keyword>
<evidence type="ECO:0000256" key="1">
    <source>
        <dbReference type="SAM" id="Phobius"/>
    </source>
</evidence>
<dbReference type="AlphaFoldDB" id="A0A1F5S305"/>
<evidence type="ECO:0000313" key="4">
    <source>
        <dbReference type="Proteomes" id="UP000178323"/>
    </source>
</evidence>
<keyword evidence="2" id="KW-0732">Signal</keyword>
<gene>
    <name evidence="3" type="ORF">A2Y83_01805</name>
</gene>
<keyword evidence="1" id="KW-0472">Membrane</keyword>
<sequence length="138" mass="14649">MKKLTLLLLVACAVMIGAPKISKADTITKDDLWGTVDVGGGTTKKGWEVIEDKTGLTASDPRTMIANVIQLVLGFLGIIAVILILIGGFKWMTAGGNEEQVGEAKKWIYSGVIGLLIILASYALANFVLTQLITVTTT</sequence>
<comment type="caution">
    <text evidence="3">The sequence shown here is derived from an EMBL/GenBank/DDBJ whole genome shotgun (WGS) entry which is preliminary data.</text>
</comment>
<keyword evidence="1" id="KW-0812">Transmembrane</keyword>
<dbReference type="Pfam" id="PF18895">
    <property type="entry name" value="T4SS_pilin"/>
    <property type="match status" value="1"/>
</dbReference>
<evidence type="ECO:0000256" key="2">
    <source>
        <dbReference type="SAM" id="SignalP"/>
    </source>
</evidence>
<dbReference type="EMBL" id="MFFS01000073">
    <property type="protein sequence ID" value="OGF21049.1"/>
    <property type="molecule type" value="Genomic_DNA"/>
</dbReference>
<feature type="transmembrane region" description="Helical" evidence="1">
    <location>
        <begin position="64"/>
        <end position="86"/>
    </location>
</feature>
<feature type="signal peptide" evidence="2">
    <location>
        <begin position="1"/>
        <end position="24"/>
    </location>
</feature>
<protein>
    <submittedName>
        <fullName evidence="3">Uncharacterized protein</fullName>
    </submittedName>
</protein>
<reference evidence="3 4" key="1">
    <citation type="journal article" date="2016" name="Nat. Commun.">
        <title>Thousands of microbial genomes shed light on interconnected biogeochemical processes in an aquifer system.</title>
        <authorList>
            <person name="Anantharaman K."/>
            <person name="Brown C.T."/>
            <person name="Hug L.A."/>
            <person name="Sharon I."/>
            <person name="Castelle C.J."/>
            <person name="Probst A.J."/>
            <person name="Thomas B.C."/>
            <person name="Singh A."/>
            <person name="Wilkins M.J."/>
            <person name="Karaoz U."/>
            <person name="Brodie E.L."/>
            <person name="Williams K.H."/>
            <person name="Hubbard S.S."/>
            <person name="Banfield J.F."/>
        </authorList>
    </citation>
    <scope>NUCLEOTIDE SEQUENCE [LARGE SCALE GENOMIC DNA]</scope>
</reference>
<accession>A0A1F5S305</accession>
<proteinExistence type="predicted"/>
<feature type="transmembrane region" description="Helical" evidence="1">
    <location>
        <begin position="107"/>
        <end position="129"/>
    </location>
</feature>
<evidence type="ECO:0000313" key="3">
    <source>
        <dbReference type="EMBL" id="OGF21049.1"/>
    </source>
</evidence>